<evidence type="ECO:0008006" key="3">
    <source>
        <dbReference type="Google" id="ProtNLM"/>
    </source>
</evidence>
<comment type="caution">
    <text evidence="1">The sequence shown here is derived from an EMBL/GenBank/DDBJ whole genome shotgun (WGS) entry which is preliminary data.</text>
</comment>
<protein>
    <recommendedName>
        <fullName evidence="3">HIT domain-containing protein</fullName>
    </recommendedName>
</protein>
<evidence type="ECO:0000313" key="2">
    <source>
        <dbReference type="Proteomes" id="UP001470230"/>
    </source>
</evidence>
<accession>A0ABR2ILP9</accession>
<evidence type="ECO:0000313" key="1">
    <source>
        <dbReference type="EMBL" id="KAK8863753.1"/>
    </source>
</evidence>
<dbReference type="Proteomes" id="UP001470230">
    <property type="component" value="Unassembled WGS sequence"/>
</dbReference>
<proteinExistence type="predicted"/>
<reference evidence="1 2" key="1">
    <citation type="submission" date="2024-04" db="EMBL/GenBank/DDBJ databases">
        <title>Tritrichomonas musculus Genome.</title>
        <authorList>
            <person name="Alves-Ferreira E."/>
            <person name="Grigg M."/>
            <person name="Lorenzi H."/>
            <person name="Galac M."/>
        </authorList>
    </citation>
    <scope>NUCLEOTIDE SEQUENCE [LARGE SCALE GENOMIC DNA]</scope>
    <source>
        <strain evidence="1 2">EAF2021</strain>
    </source>
</reference>
<gene>
    <name evidence="1" type="ORF">M9Y10_011443</name>
</gene>
<sequence>MSRNPVRKQANLNYKDDIQLFESKHFISVANQYQKRSHIIIRARRDMEKSIPNILEDFDDDMKTEFWHMVQQVVADTQKPSMLCHHFGGWRSADHFHVHIVLKKREFAEYVAKKANNMDNLQQIIDLISNKSEQLVRRHLEEFKKPEIEEIKKNGPERFDEEHVEFSDDFDEYRVELDKEYPWIKFIRKVPPKYSQDQREIPGQLQHYRQECFSRMYLYATEIANLTSFRIWVKLAGDTFSLNQGRSKENNIFGLISVHTPEYYRLHPTVEAANKWLEKYEKARPDVLACV</sequence>
<keyword evidence="2" id="KW-1185">Reference proteome</keyword>
<dbReference type="EMBL" id="JAPFFF010000017">
    <property type="protein sequence ID" value="KAK8863753.1"/>
    <property type="molecule type" value="Genomic_DNA"/>
</dbReference>
<name>A0ABR2ILP9_9EUKA</name>
<organism evidence="1 2">
    <name type="scientific">Tritrichomonas musculus</name>
    <dbReference type="NCBI Taxonomy" id="1915356"/>
    <lineage>
        <taxon>Eukaryota</taxon>
        <taxon>Metamonada</taxon>
        <taxon>Parabasalia</taxon>
        <taxon>Tritrichomonadida</taxon>
        <taxon>Tritrichomonadidae</taxon>
        <taxon>Tritrichomonas</taxon>
    </lineage>
</organism>